<evidence type="ECO:0000313" key="3">
    <source>
        <dbReference type="Proteomes" id="UP001432128"/>
    </source>
</evidence>
<gene>
    <name evidence="2" type="ORF">OG579_10430</name>
</gene>
<dbReference type="Proteomes" id="UP001432128">
    <property type="component" value="Chromosome"/>
</dbReference>
<dbReference type="InterPro" id="IPR005325">
    <property type="entry name" value="DUF308_memb"/>
</dbReference>
<dbReference type="PANTHER" id="PTHR34989:SF1">
    <property type="entry name" value="PROTEIN HDED"/>
    <property type="match status" value="1"/>
</dbReference>
<reference evidence="2 3" key="1">
    <citation type="submission" date="2022-10" db="EMBL/GenBank/DDBJ databases">
        <title>The complete genomes of actinobacterial strains from the NBC collection.</title>
        <authorList>
            <person name="Joergensen T.S."/>
            <person name="Alvarez Arevalo M."/>
            <person name="Sterndorff E.B."/>
            <person name="Faurdal D."/>
            <person name="Vuksanovic O."/>
            <person name="Mourched A.-S."/>
            <person name="Charusanti P."/>
            <person name="Shaw S."/>
            <person name="Blin K."/>
            <person name="Weber T."/>
        </authorList>
    </citation>
    <scope>NUCLEOTIDE SEQUENCE [LARGE SCALE GENOMIC DNA]</scope>
    <source>
        <strain evidence="2 3">NBC_00319</strain>
    </source>
</reference>
<dbReference type="GO" id="GO:0005886">
    <property type="term" value="C:plasma membrane"/>
    <property type="evidence" value="ECO:0007669"/>
    <property type="project" value="TreeGrafter"/>
</dbReference>
<organism evidence="2 3">
    <name type="scientific">Williamsia herbipolensis</name>
    <dbReference type="NCBI Taxonomy" id="1603258"/>
    <lineage>
        <taxon>Bacteria</taxon>
        <taxon>Bacillati</taxon>
        <taxon>Actinomycetota</taxon>
        <taxon>Actinomycetes</taxon>
        <taxon>Mycobacteriales</taxon>
        <taxon>Nocardiaceae</taxon>
        <taxon>Williamsia</taxon>
    </lineage>
</organism>
<proteinExistence type="predicted"/>
<feature type="transmembrane region" description="Helical" evidence="1">
    <location>
        <begin position="45"/>
        <end position="63"/>
    </location>
</feature>
<feature type="transmembrane region" description="Helical" evidence="1">
    <location>
        <begin position="161"/>
        <end position="180"/>
    </location>
</feature>
<dbReference type="RefSeq" id="WP_328859074.1">
    <property type="nucleotide sequence ID" value="NZ_CP108021.1"/>
</dbReference>
<dbReference type="KEGG" id="whr:OG579_10430"/>
<feature type="transmembrane region" description="Helical" evidence="1">
    <location>
        <begin position="20"/>
        <end position="39"/>
    </location>
</feature>
<sequence length="184" mass="19220">MTTPITTPHFPDQIRNAVRAGLISTSVLGIVLGVIALVWPGPTLLVVAVLFGISLILTGAYRLSIAFSAKGLPTGLRVVFGVIGAIILVAGVLCLFDPAESLVLLAIVIGVGWIFQGVHDLMSDRAGTHNVPRWVLVLSGIVSIIAGIVVITLPGFAISTFITFGAILLIIVSVVNLLTLPRKV</sequence>
<dbReference type="PANTHER" id="PTHR34989">
    <property type="entry name" value="PROTEIN HDED"/>
    <property type="match status" value="1"/>
</dbReference>
<feature type="transmembrane region" description="Helical" evidence="1">
    <location>
        <begin position="134"/>
        <end position="155"/>
    </location>
</feature>
<feature type="transmembrane region" description="Helical" evidence="1">
    <location>
        <begin position="102"/>
        <end position="122"/>
    </location>
</feature>
<keyword evidence="1" id="KW-0472">Membrane</keyword>
<dbReference type="InterPro" id="IPR052712">
    <property type="entry name" value="Acid_resist_chaperone_HdeD"/>
</dbReference>
<dbReference type="AlphaFoldDB" id="A0AAU4K891"/>
<keyword evidence="1" id="KW-1133">Transmembrane helix</keyword>
<dbReference type="EMBL" id="CP108021">
    <property type="protein sequence ID" value="WUM22147.1"/>
    <property type="molecule type" value="Genomic_DNA"/>
</dbReference>
<name>A0AAU4K891_9NOCA</name>
<keyword evidence="3" id="KW-1185">Reference proteome</keyword>
<protein>
    <submittedName>
        <fullName evidence="2">DUF308 domain-containing protein</fullName>
    </submittedName>
</protein>
<evidence type="ECO:0000256" key="1">
    <source>
        <dbReference type="SAM" id="Phobius"/>
    </source>
</evidence>
<keyword evidence="1" id="KW-0812">Transmembrane</keyword>
<accession>A0AAU4K891</accession>
<dbReference type="Pfam" id="PF03729">
    <property type="entry name" value="DUF308"/>
    <property type="match status" value="1"/>
</dbReference>
<evidence type="ECO:0000313" key="2">
    <source>
        <dbReference type="EMBL" id="WUM22147.1"/>
    </source>
</evidence>
<feature type="transmembrane region" description="Helical" evidence="1">
    <location>
        <begin position="75"/>
        <end position="96"/>
    </location>
</feature>